<dbReference type="EMBL" id="MF766048">
    <property type="protein sequence ID" value="ATI19015.1"/>
    <property type="molecule type" value="Genomic_DNA"/>
</dbReference>
<dbReference type="Pfam" id="PF23802">
    <property type="entry name" value="DUF7178"/>
    <property type="match status" value="1"/>
</dbReference>
<keyword evidence="3" id="KW-1185">Reference proteome</keyword>
<reference evidence="2 3" key="1">
    <citation type="submission" date="2017-08" db="EMBL/GenBank/DDBJ databases">
        <authorList>
            <person name="Miranda A."/>
            <person name="Molina J.M."/>
            <person name="Pressly P.D."/>
            <person name="Bhuiyan S."/>
            <person name="Nayek S."/>
            <person name="Layton S.R."/>
            <person name="Kim T."/>
            <person name="Hughes L.E."/>
            <person name="Garlena R.A."/>
            <person name="Russell D.A."/>
            <person name="Pope W.H."/>
            <person name="Jacobs-Sera D."/>
            <person name="Hendrix R.W."/>
            <person name="Hatfull G.F."/>
        </authorList>
    </citation>
    <scope>NUCLEOTIDE SEQUENCE [LARGE SCALE GENOMIC DNA]</scope>
</reference>
<organism evidence="2 3">
    <name type="scientific">Streptomyces phage Tefunt</name>
    <dbReference type="NCBI Taxonomy" id="2041209"/>
    <lineage>
        <taxon>Viruses</taxon>
        <taxon>Duplodnaviria</taxon>
        <taxon>Heunggongvirae</taxon>
        <taxon>Uroviricota</taxon>
        <taxon>Caudoviricetes</taxon>
        <taxon>Arquatrovirinae</taxon>
        <taxon>Omarvirus</taxon>
        <taxon>Omarvirus tefunt</taxon>
    </lineage>
</organism>
<dbReference type="InterPro" id="IPR055602">
    <property type="entry name" value="DUF7178"/>
</dbReference>
<sequence length="321" mass="35033">MSRSGWGGSRPLMSQPRSGESALRDRKVTHEGSWGNTGVARRAAQPRGQHRGAWVLQEGCQLRLTPLRAPPSQPEKRGGRCALTSVRNPAGRPRSAWVGAGSCLPPDEQPVRGKDFMIEIKADAATRERYVQNVIDVFRAADNGQEARGRQWYRTAHEVAYMMTEGDVRTGAGLLAALSPQTAWPLNVELAKSAYETGQPAGHLGDALAKAAKILAGVDPAEVLPMDRKTGFFYRCILDPSDADAVCIDRHAHDIAVGEEYGARDRGLGAKGRYALIAHVYREAAQRLGELPSTVQSVTWVVWRDRLVGTSTRGTEFNKQV</sequence>
<proteinExistence type="predicted"/>
<gene>
    <name evidence="2" type="ORF">SEA_TEFUNT_75</name>
</gene>
<evidence type="ECO:0000313" key="2">
    <source>
        <dbReference type="EMBL" id="ATI19015.1"/>
    </source>
</evidence>
<accession>A0A291LIQ2</accession>
<feature type="region of interest" description="Disordered" evidence="1">
    <location>
        <begin position="66"/>
        <end position="101"/>
    </location>
</feature>
<name>A0A291LIQ2_9CAUD</name>
<dbReference type="Proteomes" id="UP000229965">
    <property type="component" value="Segment"/>
</dbReference>
<feature type="region of interest" description="Disordered" evidence="1">
    <location>
        <begin position="1"/>
        <end position="50"/>
    </location>
</feature>
<evidence type="ECO:0000256" key="1">
    <source>
        <dbReference type="SAM" id="MobiDB-lite"/>
    </source>
</evidence>
<evidence type="ECO:0000313" key="3">
    <source>
        <dbReference type="Proteomes" id="UP000229965"/>
    </source>
</evidence>
<protein>
    <submittedName>
        <fullName evidence="2">Uncharacterized protein</fullName>
    </submittedName>
</protein>